<dbReference type="PROSITE" id="PS00903">
    <property type="entry name" value="CYT_DCMP_DEAMINASES_1"/>
    <property type="match status" value="1"/>
</dbReference>
<name>A0A6L7EZ31_9ACTN</name>
<dbReference type="Gene3D" id="3.40.140.10">
    <property type="entry name" value="Cytidine Deaminase, domain 2"/>
    <property type="match status" value="1"/>
</dbReference>
<evidence type="ECO:0000256" key="1">
    <source>
        <dbReference type="ARBA" id="ARBA00022723"/>
    </source>
</evidence>
<sequence length="199" mass="21796">MRYCVIGVLLSSVCPRDDLRSRPDSSSAERHVGHRVEVTTPDPALSARTIELALDNVAQGGKPFACIVVSAEDGDVLVEATNQVAQSGDKSAHAEIVAIRELASRGREDLSGCIAYVTAYPCPMCLGALYYAEPDLVVYAASREEEGEHYEDGGRYMRLLTFYDEYAKPVEERSLPAVRGEVDDPTVPFRTWTAEHGDE</sequence>
<dbReference type="Proteomes" id="UP000473325">
    <property type="component" value="Unassembled WGS sequence"/>
</dbReference>
<dbReference type="PANTHER" id="PTHR11079:SF161">
    <property type="entry name" value="CMP_DCMP-TYPE DEAMINASE DOMAIN-CONTAINING PROTEIN"/>
    <property type="match status" value="1"/>
</dbReference>
<dbReference type="EMBL" id="WUEK01000012">
    <property type="protein sequence ID" value="MXG91446.1"/>
    <property type="molecule type" value="Genomic_DNA"/>
</dbReference>
<dbReference type="InterPro" id="IPR016193">
    <property type="entry name" value="Cytidine_deaminase-like"/>
</dbReference>
<accession>A0A6L7EZ31</accession>
<reference evidence="4 5" key="1">
    <citation type="submission" date="2019-12" db="EMBL/GenBank/DDBJ databases">
        <authorList>
            <person name="Kun Z."/>
        </authorList>
    </citation>
    <scope>NUCLEOTIDE SEQUENCE [LARGE SCALE GENOMIC DNA]</scope>
    <source>
        <strain evidence="4 5">YIM 123512</strain>
    </source>
</reference>
<feature type="domain" description="CMP/dCMP-type deaminase" evidence="3">
    <location>
        <begin position="40"/>
        <end position="157"/>
    </location>
</feature>
<keyword evidence="5" id="KW-1185">Reference proteome</keyword>
<comment type="caution">
    <text evidence="4">The sequence shown here is derived from an EMBL/GenBank/DDBJ whole genome shotgun (WGS) entry which is preliminary data.</text>
</comment>
<keyword evidence="2" id="KW-0862">Zinc</keyword>
<organism evidence="4 5">
    <name type="scientific">Nocardioides flavescens</name>
    <dbReference type="NCBI Taxonomy" id="2691959"/>
    <lineage>
        <taxon>Bacteria</taxon>
        <taxon>Bacillati</taxon>
        <taxon>Actinomycetota</taxon>
        <taxon>Actinomycetes</taxon>
        <taxon>Propionibacteriales</taxon>
        <taxon>Nocardioidaceae</taxon>
        <taxon>Nocardioides</taxon>
    </lineage>
</organism>
<evidence type="ECO:0000313" key="4">
    <source>
        <dbReference type="EMBL" id="MXG91446.1"/>
    </source>
</evidence>
<dbReference type="Pfam" id="PF00383">
    <property type="entry name" value="dCMP_cyt_deam_1"/>
    <property type="match status" value="1"/>
</dbReference>
<dbReference type="GO" id="GO:0006152">
    <property type="term" value="P:purine nucleoside catabolic process"/>
    <property type="evidence" value="ECO:0007669"/>
    <property type="project" value="TreeGrafter"/>
</dbReference>
<dbReference type="SUPFAM" id="SSF53927">
    <property type="entry name" value="Cytidine deaminase-like"/>
    <property type="match status" value="1"/>
</dbReference>
<evidence type="ECO:0000313" key="5">
    <source>
        <dbReference type="Proteomes" id="UP000473325"/>
    </source>
</evidence>
<dbReference type="GO" id="GO:0047974">
    <property type="term" value="F:guanosine deaminase activity"/>
    <property type="evidence" value="ECO:0007669"/>
    <property type="project" value="TreeGrafter"/>
</dbReference>
<dbReference type="GO" id="GO:0008270">
    <property type="term" value="F:zinc ion binding"/>
    <property type="evidence" value="ECO:0007669"/>
    <property type="project" value="InterPro"/>
</dbReference>
<keyword evidence="1" id="KW-0479">Metal-binding</keyword>
<dbReference type="PANTHER" id="PTHR11079">
    <property type="entry name" value="CYTOSINE DEAMINASE FAMILY MEMBER"/>
    <property type="match status" value="1"/>
</dbReference>
<dbReference type="InterPro" id="IPR002125">
    <property type="entry name" value="CMP_dCMP_dom"/>
</dbReference>
<dbReference type="AlphaFoldDB" id="A0A6L7EZ31"/>
<dbReference type="PROSITE" id="PS51747">
    <property type="entry name" value="CYT_DCMP_DEAMINASES_2"/>
    <property type="match status" value="1"/>
</dbReference>
<dbReference type="InterPro" id="IPR016192">
    <property type="entry name" value="APOBEC/CMP_deaminase_Zn-bd"/>
</dbReference>
<proteinExistence type="predicted"/>
<evidence type="ECO:0000259" key="3">
    <source>
        <dbReference type="PROSITE" id="PS51747"/>
    </source>
</evidence>
<gene>
    <name evidence="4" type="ORF">GRQ65_18020</name>
</gene>
<protein>
    <submittedName>
        <fullName evidence="4">Nucleoside deaminase</fullName>
    </submittedName>
</protein>
<evidence type="ECO:0000256" key="2">
    <source>
        <dbReference type="ARBA" id="ARBA00022833"/>
    </source>
</evidence>
<dbReference type="CDD" id="cd01285">
    <property type="entry name" value="nucleoside_deaminase"/>
    <property type="match status" value="1"/>
</dbReference>